<dbReference type="InterPro" id="IPR014395">
    <property type="entry name" value="Pen/GL7ACA/AHL_acylase"/>
</dbReference>
<feature type="binding site" evidence="6">
    <location>
        <position position="272"/>
    </location>
    <ligand>
        <name>Ca(2+)</name>
        <dbReference type="ChEBI" id="CHEBI:29108"/>
    </ligand>
</feature>
<dbReference type="EMBL" id="CP042806">
    <property type="protein sequence ID" value="QEE31300.1"/>
    <property type="molecule type" value="Genomic_DNA"/>
</dbReference>
<comment type="similarity">
    <text evidence="1">Belongs to the peptidase S45 family.</text>
</comment>
<protein>
    <submittedName>
        <fullName evidence="7">Penicillin acylase family protein</fullName>
    </submittedName>
</protein>
<dbReference type="PANTHER" id="PTHR34218">
    <property type="entry name" value="PEPTIDASE S45 PENICILLIN AMIDASE"/>
    <property type="match status" value="1"/>
</dbReference>
<name>A0A5B9EK50_9BACT</name>
<dbReference type="InterPro" id="IPR043146">
    <property type="entry name" value="Penicillin_amidase_N_B-knob"/>
</dbReference>
<keyword evidence="3" id="KW-0378">Hydrolase</keyword>
<dbReference type="GO" id="GO:0016811">
    <property type="term" value="F:hydrolase activity, acting on carbon-nitrogen (but not peptide) bonds, in linear amides"/>
    <property type="evidence" value="ECO:0007669"/>
    <property type="project" value="InterPro"/>
</dbReference>
<dbReference type="Gene3D" id="2.30.120.10">
    <property type="match status" value="1"/>
</dbReference>
<dbReference type="Gene3D" id="3.60.20.10">
    <property type="entry name" value="Glutamine Phosphoribosylpyrophosphate, subunit 1, domain 1"/>
    <property type="match status" value="1"/>
</dbReference>
<dbReference type="GO" id="GO:0046872">
    <property type="term" value="F:metal ion binding"/>
    <property type="evidence" value="ECO:0007669"/>
    <property type="project" value="UniProtKB-KW"/>
</dbReference>
<accession>A0A5B9EK50</accession>
<evidence type="ECO:0000313" key="8">
    <source>
        <dbReference type="Proteomes" id="UP000321820"/>
    </source>
</evidence>
<keyword evidence="8" id="KW-1185">Reference proteome</keyword>
<dbReference type="PIRSF" id="PIRSF001227">
    <property type="entry name" value="Pen_acylase"/>
    <property type="match status" value="1"/>
</dbReference>
<evidence type="ECO:0000256" key="1">
    <source>
        <dbReference type="ARBA" id="ARBA00006586"/>
    </source>
</evidence>
<feature type="active site" description="Nucleophile" evidence="5">
    <location>
        <position position="200"/>
    </location>
</feature>
<feature type="binding site" evidence="6">
    <location>
        <position position="275"/>
    </location>
    <ligand>
        <name>Ca(2+)</name>
        <dbReference type="ChEBI" id="CHEBI:29108"/>
    </ligand>
</feature>
<reference evidence="7 8" key="1">
    <citation type="submission" date="2019-08" db="EMBL/GenBank/DDBJ databases">
        <title>Complete genome sequence of Terriglobus albidus strain ORNL.</title>
        <authorList>
            <person name="Podar M."/>
        </authorList>
    </citation>
    <scope>NUCLEOTIDE SEQUENCE [LARGE SCALE GENOMIC DNA]</scope>
    <source>
        <strain evidence="7 8">ORNL</strain>
    </source>
</reference>
<dbReference type="InterPro" id="IPR002692">
    <property type="entry name" value="S45"/>
</dbReference>
<keyword evidence="6" id="KW-0106">Calcium</keyword>
<evidence type="ECO:0000256" key="4">
    <source>
        <dbReference type="ARBA" id="ARBA00023145"/>
    </source>
</evidence>
<evidence type="ECO:0000256" key="5">
    <source>
        <dbReference type="PIRSR" id="PIRSR001227-1"/>
    </source>
</evidence>
<evidence type="ECO:0000313" key="7">
    <source>
        <dbReference type="EMBL" id="QEE31300.1"/>
    </source>
</evidence>
<dbReference type="OrthoDB" id="9760084at2"/>
<evidence type="ECO:0000256" key="2">
    <source>
        <dbReference type="ARBA" id="ARBA00022729"/>
    </source>
</evidence>
<dbReference type="AlphaFoldDB" id="A0A5B9EK50"/>
<dbReference type="InterPro" id="IPR029055">
    <property type="entry name" value="Ntn_hydrolases_N"/>
</dbReference>
<gene>
    <name evidence="7" type="ORF">FTW19_11280</name>
</gene>
<dbReference type="PANTHER" id="PTHR34218:SF3">
    <property type="entry name" value="ACYL-HOMOSERINE LACTONE ACYLASE PVDQ"/>
    <property type="match status" value="1"/>
</dbReference>
<dbReference type="Gene3D" id="1.10.439.10">
    <property type="entry name" value="Penicillin Amidohydrolase, domain 1"/>
    <property type="match status" value="1"/>
</dbReference>
<keyword evidence="4" id="KW-0865">Zymogen</keyword>
<dbReference type="KEGG" id="talb:FTW19_11280"/>
<keyword evidence="2" id="KW-0732">Signal</keyword>
<evidence type="ECO:0000256" key="6">
    <source>
        <dbReference type="PIRSR" id="PIRSR001227-2"/>
    </source>
</evidence>
<dbReference type="SUPFAM" id="SSF56235">
    <property type="entry name" value="N-terminal nucleophile aminohydrolases (Ntn hydrolases)"/>
    <property type="match status" value="1"/>
</dbReference>
<comment type="cofactor">
    <cofactor evidence="6">
        <name>Ca(2+)</name>
        <dbReference type="ChEBI" id="CHEBI:29108"/>
    </cofactor>
    <text evidence="6">Binds 1 Ca(2+) ion per dimer.</text>
</comment>
<dbReference type="InterPro" id="IPR043147">
    <property type="entry name" value="Penicillin_amidase_A-knob"/>
</dbReference>
<dbReference type="Pfam" id="PF01804">
    <property type="entry name" value="Penicil_amidase"/>
    <property type="match status" value="1"/>
</dbReference>
<dbReference type="GO" id="GO:0017000">
    <property type="term" value="P:antibiotic biosynthetic process"/>
    <property type="evidence" value="ECO:0007669"/>
    <property type="project" value="InterPro"/>
</dbReference>
<proteinExistence type="inferred from homology"/>
<evidence type="ECO:0000256" key="3">
    <source>
        <dbReference type="ARBA" id="ARBA00022801"/>
    </source>
</evidence>
<keyword evidence="6" id="KW-0479">Metal-binding</keyword>
<organism evidence="7 8">
    <name type="scientific">Terriglobus albidus</name>
    <dbReference type="NCBI Taxonomy" id="1592106"/>
    <lineage>
        <taxon>Bacteria</taxon>
        <taxon>Pseudomonadati</taxon>
        <taxon>Acidobacteriota</taxon>
        <taxon>Terriglobia</taxon>
        <taxon>Terriglobales</taxon>
        <taxon>Acidobacteriaceae</taxon>
        <taxon>Terriglobus</taxon>
    </lineage>
</organism>
<sequence length="736" mass="81704">MLAASHEPPKYTPQKGTEILWDTWGVPHIYAKSVEDMFYAYGWAQTAAHGNLLLTVYGNARGRAAEYWGPKGNPISPAANNLNNDTWVWTNGIPQRGEEWLAAQTPEFRKYLDAFAAGINAFAAAHGDTLSVEAKRVLPVTTLDIITHQEKFVNFTFVAGQRLMFPARNAGTADAALDPRMAPFADDDPAAPNMDMEDGSNGWAIAPSHSASGKAMLLMNPHLAWAGEQSYFQVQLTAPGIDLSGATQIGLPVLRFSFSPYNAITNTVNTNDGADLYKIVLKDEGYLFDGKVLPFKVETHTLKVLQPDGSTKEQGLTIKSTVHGPIVRTDNGSPIALRVAGLDKPQMLDQYWHMDISHSFAEYEVQLKRLQLPMYNVMYADRDGHIMYFFASTLPKRSEGDYAFWGGVVPGDESKYLWNEYLPYEKLPKLIDPPSGYVQNSNQPPWDAGWPTMLDPAEYPAYVAPKFPHFRSDRGLRMLSEEKKINFEALAAKKLSTHMELADRMLPELLEAVNQYGSDSTKKAADMLKSWDRNAEANSRGALLFYVWAQKFTNAQLTISTASGSRNFAVPYKVEEPLTTPRGLKDPKYAVQLLDEAIDETIKTYGAMDRPWGEVMRFQINGQSDGNTAAERGAAIDGVDLPGNGGYGNLGIFRVVTFGPIANGIKTPVHGDTITMAVEFTKIPHAKVLVSYGNCSQPGCKHHTDQLPLLRDKQWRDLWLTRKDVEGNLEKRDTLQ</sequence>
<dbReference type="InterPro" id="IPR023343">
    <property type="entry name" value="Penicillin_amidase_dom1"/>
</dbReference>
<dbReference type="Gene3D" id="1.10.1400.10">
    <property type="match status" value="1"/>
</dbReference>
<dbReference type="Proteomes" id="UP000321820">
    <property type="component" value="Chromosome"/>
</dbReference>